<dbReference type="RefSeq" id="XP_018033768.1">
    <property type="nucleotide sequence ID" value="XM_018176650.1"/>
</dbReference>
<dbReference type="AlphaFoldDB" id="A0A177C6Y2"/>
<keyword evidence="2" id="KW-0408">Iron</keyword>
<reference evidence="3 4" key="1">
    <citation type="submission" date="2016-05" db="EMBL/GenBank/DDBJ databases">
        <title>Comparative analysis of secretome profiles of manganese(II)-oxidizing ascomycete fungi.</title>
        <authorList>
            <consortium name="DOE Joint Genome Institute"/>
            <person name="Zeiner C.A."/>
            <person name="Purvine S.O."/>
            <person name="Zink E.M."/>
            <person name="Wu S."/>
            <person name="Pasa-Tolic L."/>
            <person name="Chaput D.L."/>
            <person name="Haridas S."/>
            <person name="Grigoriev I.V."/>
            <person name="Santelli C.M."/>
            <person name="Hansel C.M."/>
        </authorList>
    </citation>
    <scope>NUCLEOTIDE SEQUENCE [LARGE SCALE GENOMIC DNA]</scope>
    <source>
        <strain evidence="3 4">AP3s5-JAC2a</strain>
    </source>
</reference>
<keyword evidence="2" id="KW-0479">Metal-binding</keyword>
<evidence type="ECO:0000256" key="1">
    <source>
        <dbReference type="ARBA" id="ARBA00010617"/>
    </source>
</evidence>
<dbReference type="InterPro" id="IPR002401">
    <property type="entry name" value="Cyt_P450_E_grp-I"/>
</dbReference>
<dbReference type="PANTHER" id="PTHR24305">
    <property type="entry name" value="CYTOCHROME P450"/>
    <property type="match status" value="1"/>
</dbReference>
<dbReference type="InterPro" id="IPR001128">
    <property type="entry name" value="Cyt_P450"/>
</dbReference>
<accession>A0A177C6Y2</accession>
<dbReference type="PRINTS" id="PR00385">
    <property type="entry name" value="P450"/>
</dbReference>
<dbReference type="STRING" id="1460663.A0A177C6Y2"/>
<dbReference type="PRINTS" id="PR00463">
    <property type="entry name" value="EP450I"/>
</dbReference>
<proteinExistence type="inferred from homology"/>
<dbReference type="SUPFAM" id="SSF48264">
    <property type="entry name" value="Cytochrome P450"/>
    <property type="match status" value="1"/>
</dbReference>
<dbReference type="EMBL" id="KV441554">
    <property type="protein sequence ID" value="OAG03403.1"/>
    <property type="molecule type" value="Genomic_DNA"/>
</dbReference>
<evidence type="ECO:0000313" key="4">
    <source>
        <dbReference type="Proteomes" id="UP000077069"/>
    </source>
</evidence>
<dbReference type="InterPro" id="IPR036396">
    <property type="entry name" value="Cyt_P450_sf"/>
</dbReference>
<protein>
    <submittedName>
        <fullName evidence="3">Cytochrome P450</fullName>
    </submittedName>
</protein>
<dbReference type="GeneID" id="28760136"/>
<dbReference type="GO" id="GO:0004497">
    <property type="term" value="F:monooxygenase activity"/>
    <property type="evidence" value="ECO:0007669"/>
    <property type="project" value="InterPro"/>
</dbReference>
<keyword evidence="2" id="KW-0349">Heme</keyword>
<dbReference type="InParanoid" id="A0A177C6Y2"/>
<organism evidence="3 4">
    <name type="scientific">Paraphaeosphaeria sporulosa</name>
    <dbReference type="NCBI Taxonomy" id="1460663"/>
    <lineage>
        <taxon>Eukaryota</taxon>
        <taxon>Fungi</taxon>
        <taxon>Dikarya</taxon>
        <taxon>Ascomycota</taxon>
        <taxon>Pezizomycotina</taxon>
        <taxon>Dothideomycetes</taxon>
        <taxon>Pleosporomycetidae</taxon>
        <taxon>Pleosporales</taxon>
        <taxon>Massarineae</taxon>
        <taxon>Didymosphaeriaceae</taxon>
        <taxon>Paraphaeosphaeria</taxon>
    </lineage>
</organism>
<dbReference type="OrthoDB" id="1470350at2759"/>
<dbReference type="Pfam" id="PF00067">
    <property type="entry name" value="p450"/>
    <property type="match status" value="1"/>
</dbReference>
<name>A0A177C6Y2_9PLEO</name>
<dbReference type="Gene3D" id="1.10.630.10">
    <property type="entry name" value="Cytochrome P450"/>
    <property type="match status" value="1"/>
</dbReference>
<dbReference type="CDD" id="cd11070">
    <property type="entry name" value="CYP56-like"/>
    <property type="match status" value="1"/>
</dbReference>
<dbReference type="GO" id="GO:0005506">
    <property type="term" value="F:iron ion binding"/>
    <property type="evidence" value="ECO:0007669"/>
    <property type="project" value="InterPro"/>
</dbReference>
<dbReference type="PANTHER" id="PTHR24305:SF166">
    <property type="entry name" value="CYTOCHROME P450 12A4, MITOCHONDRIAL-RELATED"/>
    <property type="match status" value="1"/>
</dbReference>
<feature type="binding site" description="axial binding residue" evidence="2">
    <location>
        <position position="505"/>
    </location>
    <ligand>
        <name>heme</name>
        <dbReference type="ChEBI" id="CHEBI:30413"/>
    </ligand>
    <ligandPart>
        <name>Fe</name>
        <dbReference type="ChEBI" id="CHEBI:18248"/>
    </ligandPart>
</feature>
<dbReference type="Proteomes" id="UP000077069">
    <property type="component" value="Unassembled WGS sequence"/>
</dbReference>
<dbReference type="GO" id="GO:0020037">
    <property type="term" value="F:heme binding"/>
    <property type="evidence" value="ECO:0007669"/>
    <property type="project" value="InterPro"/>
</dbReference>
<evidence type="ECO:0000313" key="3">
    <source>
        <dbReference type="EMBL" id="OAG03403.1"/>
    </source>
</evidence>
<comment type="cofactor">
    <cofactor evidence="2">
        <name>heme</name>
        <dbReference type="ChEBI" id="CHEBI:30413"/>
    </cofactor>
</comment>
<evidence type="ECO:0000256" key="2">
    <source>
        <dbReference type="PIRSR" id="PIRSR602401-1"/>
    </source>
</evidence>
<comment type="similarity">
    <text evidence="1">Belongs to the cytochrome P450 family.</text>
</comment>
<keyword evidence="4" id="KW-1185">Reference proteome</keyword>
<gene>
    <name evidence="3" type="ORF">CC84DRAFT_1148755</name>
</gene>
<sequence length="576" mass="64569">MASFTSLLTVTFLLGIIPILRRIRRIYINYQLAKPTGLHIIIVPLDPYGIVWQAGSRLFTPILQHFDWCRILDLSWTWEDGSIRHEKYGDNFIVVSPAMNVLYTSDKFAIEEVLAKRKIFVKPKLYETLDMFGKNVDTVNGEEWSRHRKITAPCFNERVSGFVWNESIRQSQAMLAQWLSQPGGRISKMVDDTRIVALHVLTAAGFGVQHDFVSGARVTAPGHKLSHRDTLMILLNNIITTMIVTPHESFFDKTAMLLGPRLKGILLALKEFRQYTNEAMASERKLLSEERGSLKHNLMSTLIRTSDQAKTDGVQSAAKLSDDEIRGNIFIFNVAGHDTVANTLAYAFALLAIHPEVQTWVVEEIDQVTRDANTPEYERAYPHLKRVMAVMYETLRMFGPVPQIPRGITTPNIPLTISCPDSTASSSSTTVLLIPPNTQVNLNIHAMHTSPSAYPSPKVWNPKRWITSTAPATQPASSLSSILQNEKLVHMERGFAPWASGPRVCPGMKFAQVEFSAALATVLRRAWIAPSIKGGGDAEETAARKEVEALLRDSHHIGATISMKRPEDLWLKVTRR</sequence>
<dbReference type="GO" id="GO:0016705">
    <property type="term" value="F:oxidoreductase activity, acting on paired donors, with incorporation or reduction of molecular oxygen"/>
    <property type="evidence" value="ECO:0007669"/>
    <property type="project" value="InterPro"/>
</dbReference>
<dbReference type="InterPro" id="IPR050121">
    <property type="entry name" value="Cytochrome_P450_monoxygenase"/>
</dbReference>